<reference evidence="3 4" key="1">
    <citation type="submission" date="2016-10" db="EMBL/GenBank/DDBJ databases">
        <authorList>
            <person name="de Groot N.N."/>
        </authorList>
    </citation>
    <scope>NUCLEOTIDE SEQUENCE [LARGE SCALE GENOMIC DNA]</scope>
    <source>
        <strain evidence="3 4">DSM 17890</strain>
    </source>
</reference>
<dbReference type="AlphaFoldDB" id="A0A1H3FPC4"/>
<organism evidence="3 4">
    <name type="scientific">Albimonas donghaensis</name>
    <dbReference type="NCBI Taxonomy" id="356660"/>
    <lineage>
        <taxon>Bacteria</taxon>
        <taxon>Pseudomonadati</taxon>
        <taxon>Pseudomonadota</taxon>
        <taxon>Alphaproteobacteria</taxon>
        <taxon>Rhodobacterales</taxon>
        <taxon>Paracoccaceae</taxon>
        <taxon>Albimonas</taxon>
    </lineage>
</organism>
<dbReference type="Proteomes" id="UP000199118">
    <property type="component" value="Unassembled WGS sequence"/>
</dbReference>
<dbReference type="CDD" id="cd06533">
    <property type="entry name" value="Glyco_transf_WecG_TagA"/>
    <property type="match status" value="1"/>
</dbReference>
<dbReference type="NCBIfam" id="TIGR00696">
    <property type="entry name" value="wecG_tagA_cpsF"/>
    <property type="match status" value="1"/>
</dbReference>
<dbReference type="GO" id="GO:0016758">
    <property type="term" value="F:hexosyltransferase activity"/>
    <property type="evidence" value="ECO:0007669"/>
    <property type="project" value="TreeGrafter"/>
</dbReference>
<dbReference type="OrthoDB" id="9771846at2"/>
<name>A0A1H3FPC4_9RHOB</name>
<dbReference type="EMBL" id="FNMZ01000013">
    <property type="protein sequence ID" value="SDX91989.1"/>
    <property type="molecule type" value="Genomic_DNA"/>
</dbReference>
<keyword evidence="2" id="KW-0808">Transferase</keyword>
<keyword evidence="4" id="KW-1185">Reference proteome</keyword>
<dbReference type="STRING" id="356660.SAMN05444336_11311"/>
<sequence length="258" mass="26551">MAFHLPGNPAGDGTGGVRLNMPTRAALMAAVEADLRAGRGFALATLNLDHLVKLRGSAPFRAAYLAQSYVVADGNPVVWLSKLAGRPVELVPGSELVGPLAALAARLGVPMGLLGADQATLDAAAAKLEAENPGLRVVARIAPPYGLDPAGPVADACLDELAASGARLCLLALGAPKQEILAARGLERVPGIGFASVGAGVEFAAGTQARAPALVRKLALEWLWRLGREPKRLAARYAACFAILPGLARDARRLRGQG</sequence>
<evidence type="ECO:0000313" key="4">
    <source>
        <dbReference type="Proteomes" id="UP000199118"/>
    </source>
</evidence>
<protein>
    <submittedName>
        <fullName evidence="3">Polymer biosynthesis protein, WecB/TagA/CpsF family</fullName>
    </submittedName>
</protein>
<dbReference type="PANTHER" id="PTHR34136">
    <property type="match status" value="1"/>
</dbReference>
<accession>A0A1H3FPC4</accession>
<gene>
    <name evidence="3" type="ORF">SAMN05444336_11311</name>
</gene>
<evidence type="ECO:0000313" key="3">
    <source>
        <dbReference type="EMBL" id="SDX91989.1"/>
    </source>
</evidence>
<dbReference type="PANTHER" id="PTHR34136:SF1">
    <property type="entry name" value="UDP-N-ACETYL-D-MANNOSAMINURONIC ACID TRANSFERASE"/>
    <property type="match status" value="1"/>
</dbReference>
<keyword evidence="1" id="KW-0328">Glycosyltransferase</keyword>
<proteinExistence type="predicted"/>
<evidence type="ECO:0000256" key="1">
    <source>
        <dbReference type="ARBA" id="ARBA00022676"/>
    </source>
</evidence>
<dbReference type="InterPro" id="IPR004629">
    <property type="entry name" value="WecG_TagA_CpsF"/>
</dbReference>
<evidence type="ECO:0000256" key="2">
    <source>
        <dbReference type="ARBA" id="ARBA00022679"/>
    </source>
</evidence>
<dbReference type="Pfam" id="PF03808">
    <property type="entry name" value="Glyco_tran_WecG"/>
    <property type="match status" value="1"/>
</dbReference>